<dbReference type="EMBL" id="CP060007">
    <property type="protein sequence ID" value="QNA46717.1"/>
    <property type="molecule type" value="Genomic_DNA"/>
</dbReference>
<reference evidence="10" key="1">
    <citation type="submission" date="2020-08" db="EMBL/GenBank/DDBJ databases">
        <title>Lacibacter sp. S13-6-6 genome sequencing.</title>
        <authorList>
            <person name="Jin L."/>
        </authorList>
    </citation>
    <scope>NUCLEOTIDE SEQUENCE [LARGE SCALE GENOMIC DNA]</scope>
    <source>
        <strain evidence="10">S13-6-6</strain>
    </source>
</reference>
<dbReference type="InterPro" id="IPR002781">
    <property type="entry name" value="TM_pro_TauE-like"/>
</dbReference>
<evidence type="ECO:0000256" key="6">
    <source>
        <dbReference type="ARBA" id="ARBA00022989"/>
    </source>
</evidence>
<keyword evidence="4 8" id="KW-1003">Cell membrane</keyword>
<evidence type="ECO:0000256" key="1">
    <source>
        <dbReference type="ARBA" id="ARBA00004651"/>
    </source>
</evidence>
<evidence type="ECO:0000256" key="2">
    <source>
        <dbReference type="ARBA" id="ARBA00009142"/>
    </source>
</evidence>
<feature type="transmembrane region" description="Helical" evidence="8">
    <location>
        <begin position="160"/>
        <end position="179"/>
    </location>
</feature>
<keyword evidence="10" id="KW-1185">Reference proteome</keyword>
<evidence type="ECO:0000256" key="3">
    <source>
        <dbReference type="ARBA" id="ARBA00022448"/>
    </source>
</evidence>
<keyword evidence="3" id="KW-0813">Transport</keyword>
<protein>
    <recommendedName>
        <fullName evidence="8">Probable membrane transporter protein</fullName>
    </recommendedName>
</protein>
<comment type="similarity">
    <text evidence="2 8">Belongs to the 4-toluene sulfonate uptake permease (TSUP) (TC 2.A.102) family.</text>
</comment>
<gene>
    <name evidence="9" type="ORF">H4075_07565</name>
</gene>
<name>A0A7G5XML4_9BACT</name>
<feature type="transmembrane region" description="Helical" evidence="8">
    <location>
        <begin position="132"/>
        <end position="154"/>
    </location>
</feature>
<proteinExistence type="inferred from homology"/>
<evidence type="ECO:0000256" key="7">
    <source>
        <dbReference type="ARBA" id="ARBA00023136"/>
    </source>
</evidence>
<dbReference type="GO" id="GO:0005886">
    <property type="term" value="C:plasma membrane"/>
    <property type="evidence" value="ECO:0007669"/>
    <property type="project" value="UniProtKB-SubCell"/>
</dbReference>
<dbReference type="PANTHER" id="PTHR30269:SF0">
    <property type="entry name" value="MEMBRANE TRANSPORTER PROTEIN YFCA-RELATED"/>
    <property type="match status" value="1"/>
</dbReference>
<dbReference type="KEGG" id="lacs:H4075_07565"/>
<keyword evidence="7 8" id="KW-0472">Membrane</keyword>
<evidence type="ECO:0000256" key="8">
    <source>
        <dbReference type="RuleBase" id="RU363041"/>
    </source>
</evidence>
<evidence type="ECO:0000313" key="10">
    <source>
        <dbReference type="Proteomes" id="UP000515344"/>
    </source>
</evidence>
<feature type="transmembrane region" description="Helical" evidence="8">
    <location>
        <begin position="6"/>
        <end position="30"/>
    </location>
</feature>
<dbReference type="Pfam" id="PF01925">
    <property type="entry name" value="TauE"/>
    <property type="match status" value="1"/>
</dbReference>
<comment type="subcellular location">
    <subcellularLocation>
        <location evidence="1 8">Cell membrane</location>
        <topology evidence="1 8">Multi-pass membrane protein</topology>
    </subcellularLocation>
</comment>
<organism evidence="9 10">
    <name type="scientific">Lacibacter sediminis</name>
    <dbReference type="NCBI Taxonomy" id="2760713"/>
    <lineage>
        <taxon>Bacteria</taxon>
        <taxon>Pseudomonadati</taxon>
        <taxon>Bacteroidota</taxon>
        <taxon>Chitinophagia</taxon>
        <taxon>Chitinophagales</taxon>
        <taxon>Chitinophagaceae</taxon>
        <taxon>Lacibacter</taxon>
    </lineage>
</organism>
<sequence>MIEWWIYLLVCIGALFAGFIDAVVGGGGLVQVPLLMILFPELSHVQVIASNRFASLAGTSVAAFQYIKMIGVDTGVVIATGITAAISSFSGTFVMELIRPEVFKPLLLCIIIVLAVYTFIKKDFGHIHAVKYSGHKFLIVCAFIGAVIGFYNGFIGPGTGSLLVFAFVSVAGLNFLHASASSKIINAIADVASLIGFLMNGAVVFKIALPMMVFNMLGAYIGSKAAILKGNVFIHYVFLLVISILIIRLGRDVLLSWNN</sequence>
<evidence type="ECO:0000256" key="4">
    <source>
        <dbReference type="ARBA" id="ARBA00022475"/>
    </source>
</evidence>
<dbReference type="PANTHER" id="PTHR30269">
    <property type="entry name" value="TRANSMEMBRANE PROTEIN YFCA"/>
    <property type="match status" value="1"/>
</dbReference>
<evidence type="ECO:0000256" key="5">
    <source>
        <dbReference type="ARBA" id="ARBA00022692"/>
    </source>
</evidence>
<keyword evidence="5 8" id="KW-0812">Transmembrane</keyword>
<accession>A0A7G5XML4</accession>
<feature type="transmembrane region" description="Helical" evidence="8">
    <location>
        <begin position="191"/>
        <end position="213"/>
    </location>
</feature>
<evidence type="ECO:0000313" key="9">
    <source>
        <dbReference type="EMBL" id="QNA46717.1"/>
    </source>
</evidence>
<dbReference type="Proteomes" id="UP000515344">
    <property type="component" value="Chromosome"/>
</dbReference>
<keyword evidence="6 8" id="KW-1133">Transmembrane helix</keyword>
<feature type="transmembrane region" description="Helical" evidence="8">
    <location>
        <begin position="102"/>
        <end position="120"/>
    </location>
</feature>
<dbReference type="InterPro" id="IPR052017">
    <property type="entry name" value="TSUP"/>
</dbReference>
<feature type="transmembrane region" description="Helical" evidence="8">
    <location>
        <begin position="70"/>
        <end position="90"/>
    </location>
</feature>
<dbReference type="AlphaFoldDB" id="A0A7G5XML4"/>
<feature type="transmembrane region" description="Helical" evidence="8">
    <location>
        <begin position="233"/>
        <end position="250"/>
    </location>
</feature>